<feature type="compositionally biased region" description="Pro residues" evidence="1">
    <location>
        <begin position="322"/>
        <end position="336"/>
    </location>
</feature>
<evidence type="ECO:0000313" key="3">
    <source>
        <dbReference type="EMBL" id="KAF5358175.1"/>
    </source>
</evidence>
<dbReference type="GO" id="GO:1905762">
    <property type="term" value="F:CCR4-NOT complex binding"/>
    <property type="evidence" value="ECO:0007669"/>
    <property type="project" value="TreeGrafter"/>
</dbReference>
<feature type="compositionally biased region" description="Polar residues" evidence="1">
    <location>
        <begin position="236"/>
        <end position="264"/>
    </location>
</feature>
<feature type="region of interest" description="Disordered" evidence="1">
    <location>
        <begin position="158"/>
        <end position="201"/>
    </location>
</feature>
<evidence type="ECO:0000259" key="2">
    <source>
        <dbReference type="Pfam" id="PF01936"/>
    </source>
</evidence>
<dbReference type="GO" id="GO:0005777">
    <property type="term" value="C:peroxisome"/>
    <property type="evidence" value="ECO:0007669"/>
    <property type="project" value="InterPro"/>
</dbReference>
<protein>
    <recommendedName>
        <fullName evidence="2">NYN domain-containing protein</fullName>
    </recommendedName>
</protein>
<dbReference type="OrthoDB" id="549353at2759"/>
<keyword evidence="4" id="KW-1185">Reference proteome</keyword>
<dbReference type="CDD" id="cd10910">
    <property type="entry name" value="PIN_limkain_b1_N_like"/>
    <property type="match status" value="1"/>
</dbReference>
<dbReference type="GO" id="GO:0010468">
    <property type="term" value="P:regulation of gene expression"/>
    <property type="evidence" value="ECO:0007669"/>
    <property type="project" value="InterPro"/>
</dbReference>
<proteinExistence type="predicted"/>
<dbReference type="EMBL" id="JAACJO010000005">
    <property type="protein sequence ID" value="KAF5358175.1"/>
    <property type="molecule type" value="Genomic_DNA"/>
</dbReference>
<dbReference type="PANTHER" id="PTHR14379">
    <property type="entry name" value="LIMKAIN B LKAP"/>
    <property type="match status" value="1"/>
</dbReference>
<reference evidence="3 4" key="1">
    <citation type="journal article" date="2020" name="ISME J.">
        <title>Uncovering the hidden diversity of litter-decomposition mechanisms in mushroom-forming fungi.</title>
        <authorList>
            <person name="Floudas D."/>
            <person name="Bentzer J."/>
            <person name="Ahren D."/>
            <person name="Johansson T."/>
            <person name="Persson P."/>
            <person name="Tunlid A."/>
        </authorList>
    </citation>
    <scope>NUCLEOTIDE SEQUENCE [LARGE SCALE GENOMIC DNA]</scope>
    <source>
        <strain evidence="3 4">CBS 146.42</strain>
    </source>
</reference>
<dbReference type="Gene3D" id="3.40.50.1010">
    <property type="entry name" value="5'-nuclease"/>
    <property type="match status" value="1"/>
</dbReference>
<organism evidence="3 4">
    <name type="scientific">Leucocoprinus leucothites</name>
    <dbReference type="NCBI Taxonomy" id="201217"/>
    <lineage>
        <taxon>Eukaryota</taxon>
        <taxon>Fungi</taxon>
        <taxon>Dikarya</taxon>
        <taxon>Basidiomycota</taxon>
        <taxon>Agaricomycotina</taxon>
        <taxon>Agaricomycetes</taxon>
        <taxon>Agaricomycetidae</taxon>
        <taxon>Agaricales</taxon>
        <taxon>Agaricineae</taxon>
        <taxon>Agaricaceae</taxon>
        <taxon>Leucocoprinus</taxon>
    </lineage>
</organism>
<feature type="compositionally biased region" description="Low complexity" evidence="1">
    <location>
        <begin position="179"/>
        <end position="195"/>
    </location>
</feature>
<dbReference type="InterPro" id="IPR021139">
    <property type="entry name" value="NYN"/>
</dbReference>
<dbReference type="GO" id="GO:0004540">
    <property type="term" value="F:RNA nuclease activity"/>
    <property type="evidence" value="ECO:0007669"/>
    <property type="project" value="InterPro"/>
</dbReference>
<dbReference type="Pfam" id="PF01936">
    <property type="entry name" value="NYN"/>
    <property type="match status" value="1"/>
</dbReference>
<evidence type="ECO:0000313" key="4">
    <source>
        <dbReference type="Proteomes" id="UP000559027"/>
    </source>
</evidence>
<name>A0A8H5LHZ0_9AGAR</name>
<feature type="domain" description="NYN" evidence="2">
    <location>
        <begin position="5"/>
        <end position="141"/>
    </location>
</feature>
<feature type="compositionally biased region" description="Low complexity" evidence="1">
    <location>
        <begin position="220"/>
        <end position="235"/>
    </location>
</feature>
<sequence>MSHFAENCPAPANASGWETVKEIRRAAQNYGSIKVFRAYLELPAYASSPDSRSFQLRSELQSSGVSLTDCPHNGRKDVADKMILVDMMAHAIDNPAPWTYILVTGDRDFAYAISVLNLRRYQVILVSPPTAHISLKSQATACLDWNQILARLTASGSTRKPVLNPEPAPIPQSTPTNISLSSWQERRASSSSSGSDTRKPGLDEVDLVSYLRGCRRHRQSSVSSEASQSIISESQNDSTTHTAYFSASETLSTSSHLPVPSTSLGRGHRSDSTTSGYFHFVPLDQPPGSPLDSSHPISTPPHGVSPLGPIPKLGSEYQPQVTPRPEPNLPARPPSLPISKPSVPKMFIPLVNLLREHLAKGSPCPSREDLARVLDQRSGVYSMAGVEKFGQYIALAEKYRIVTQGRPGVALRYEWT</sequence>
<evidence type="ECO:0000256" key="1">
    <source>
        <dbReference type="SAM" id="MobiDB-lite"/>
    </source>
</evidence>
<feature type="region of interest" description="Disordered" evidence="1">
    <location>
        <begin position="218"/>
        <end position="337"/>
    </location>
</feature>
<dbReference type="Proteomes" id="UP000559027">
    <property type="component" value="Unassembled WGS sequence"/>
</dbReference>
<dbReference type="PANTHER" id="PTHR14379:SF3">
    <property type="entry name" value="MEIOSIS REGULATOR AND MRNA STABILITY FACTOR 1"/>
    <property type="match status" value="1"/>
</dbReference>
<dbReference type="AlphaFoldDB" id="A0A8H5LHZ0"/>
<comment type="caution">
    <text evidence="3">The sequence shown here is derived from an EMBL/GenBank/DDBJ whole genome shotgun (WGS) entry which is preliminary data.</text>
</comment>
<accession>A0A8H5LHZ0</accession>
<gene>
    <name evidence="3" type="ORF">D9756_001857</name>
</gene>
<dbReference type="InterPro" id="IPR024768">
    <property type="entry name" value="Marf1"/>
</dbReference>